<dbReference type="AlphaFoldDB" id="A0A934R048"/>
<feature type="compositionally biased region" description="Polar residues" evidence="1">
    <location>
        <begin position="1"/>
        <end position="10"/>
    </location>
</feature>
<feature type="region of interest" description="Disordered" evidence="1">
    <location>
        <begin position="1"/>
        <end position="39"/>
    </location>
</feature>
<comment type="caution">
    <text evidence="2">The sequence shown here is derived from an EMBL/GenBank/DDBJ whole genome shotgun (WGS) entry which is preliminary data.</text>
</comment>
<evidence type="ECO:0000313" key="3">
    <source>
        <dbReference type="Proteomes" id="UP000600139"/>
    </source>
</evidence>
<organism evidence="2 3">
    <name type="scientific">Luteolibacter yonseiensis</name>
    <dbReference type="NCBI Taxonomy" id="1144680"/>
    <lineage>
        <taxon>Bacteria</taxon>
        <taxon>Pseudomonadati</taxon>
        <taxon>Verrucomicrobiota</taxon>
        <taxon>Verrucomicrobiia</taxon>
        <taxon>Verrucomicrobiales</taxon>
        <taxon>Verrucomicrobiaceae</taxon>
        <taxon>Luteolibacter</taxon>
    </lineage>
</organism>
<sequence length="80" mass="8941">MNATFDQQAASRGLAYHPATPSPIHSHESPVDPPKPHNTWFSSYDEEWAAFLAEKSRRKSSATPHPDGFEVLPRVWNSPA</sequence>
<feature type="region of interest" description="Disordered" evidence="1">
    <location>
        <begin position="55"/>
        <end position="80"/>
    </location>
</feature>
<name>A0A934R048_9BACT</name>
<reference evidence="2" key="1">
    <citation type="submission" date="2021-01" db="EMBL/GenBank/DDBJ databases">
        <title>Modified the classification status of verrucomicrobia.</title>
        <authorList>
            <person name="Feng X."/>
        </authorList>
    </citation>
    <scope>NUCLEOTIDE SEQUENCE</scope>
    <source>
        <strain evidence="2">JCM 18052</strain>
    </source>
</reference>
<evidence type="ECO:0000313" key="2">
    <source>
        <dbReference type="EMBL" id="MBK1814289.1"/>
    </source>
</evidence>
<proteinExistence type="predicted"/>
<dbReference type="EMBL" id="JAENIK010000002">
    <property type="protein sequence ID" value="MBK1814289.1"/>
    <property type="molecule type" value="Genomic_DNA"/>
</dbReference>
<gene>
    <name evidence="2" type="ORF">JIN84_01530</name>
</gene>
<dbReference type="RefSeq" id="WP_200349255.1">
    <property type="nucleotide sequence ID" value="NZ_BAABHZ010000005.1"/>
</dbReference>
<accession>A0A934R048</accession>
<dbReference type="Proteomes" id="UP000600139">
    <property type="component" value="Unassembled WGS sequence"/>
</dbReference>
<protein>
    <submittedName>
        <fullName evidence="2">Uncharacterized protein</fullName>
    </submittedName>
</protein>
<keyword evidence="3" id="KW-1185">Reference proteome</keyword>
<evidence type="ECO:0000256" key="1">
    <source>
        <dbReference type="SAM" id="MobiDB-lite"/>
    </source>
</evidence>